<name>A0A328AP95_9CAUL</name>
<protein>
    <submittedName>
        <fullName evidence="2">DUF2946 domain-containing protein</fullName>
    </submittedName>
</protein>
<sequence length="115" mass="11689">MAAAFAVFALLIQALLPAAALAATRGDGPALVVCTLDGSKTVFSQALPQPKPKGFAGLPCQDCLVAVSAFLATPVLSVEPGPAVFVRIAHDVRPAVRLALARAPPRPFGQGPPIP</sequence>
<dbReference type="AlphaFoldDB" id="A0A328AP95"/>
<organism evidence="2 3">
    <name type="scientific">Phenylobacterium soli</name>
    <dbReference type="NCBI Taxonomy" id="2170551"/>
    <lineage>
        <taxon>Bacteria</taxon>
        <taxon>Pseudomonadati</taxon>
        <taxon>Pseudomonadota</taxon>
        <taxon>Alphaproteobacteria</taxon>
        <taxon>Caulobacterales</taxon>
        <taxon>Caulobacteraceae</taxon>
        <taxon>Phenylobacterium</taxon>
    </lineage>
</organism>
<dbReference type="EMBL" id="QFYQ01000001">
    <property type="protein sequence ID" value="RAK56399.1"/>
    <property type="molecule type" value="Genomic_DNA"/>
</dbReference>
<gene>
    <name evidence="2" type="ORF">DJ017_16540</name>
</gene>
<proteinExistence type="predicted"/>
<dbReference type="OrthoDB" id="7192787at2"/>
<evidence type="ECO:0000313" key="3">
    <source>
        <dbReference type="Proteomes" id="UP000249254"/>
    </source>
</evidence>
<feature type="signal peptide" evidence="1">
    <location>
        <begin position="1"/>
        <end position="22"/>
    </location>
</feature>
<keyword evidence="3" id="KW-1185">Reference proteome</keyword>
<dbReference type="Proteomes" id="UP000249254">
    <property type="component" value="Unassembled WGS sequence"/>
</dbReference>
<reference evidence="3" key="1">
    <citation type="submission" date="2018-05" db="EMBL/GenBank/DDBJ databases">
        <authorList>
            <person name="Li X."/>
        </authorList>
    </citation>
    <scope>NUCLEOTIDE SEQUENCE [LARGE SCALE GENOMIC DNA]</scope>
    <source>
        <strain evidence="3">LX32</strain>
    </source>
</reference>
<evidence type="ECO:0000256" key="1">
    <source>
        <dbReference type="SAM" id="SignalP"/>
    </source>
</evidence>
<comment type="caution">
    <text evidence="2">The sequence shown here is derived from an EMBL/GenBank/DDBJ whole genome shotgun (WGS) entry which is preliminary data.</text>
</comment>
<feature type="chain" id="PRO_5016287649" evidence="1">
    <location>
        <begin position="23"/>
        <end position="115"/>
    </location>
</feature>
<evidence type="ECO:0000313" key="2">
    <source>
        <dbReference type="EMBL" id="RAK56399.1"/>
    </source>
</evidence>
<accession>A0A328AP95</accession>
<keyword evidence="1" id="KW-0732">Signal</keyword>